<gene>
    <name evidence="1" type="ORF">OGAPHI_004372</name>
</gene>
<name>A0A9P8T4P7_9ASCO</name>
<evidence type="ECO:0000313" key="2">
    <source>
        <dbReference type="Proteomes" id="UP000769157"/>
    </source>
</evidence>
<protein>
    <submittedName>
        <fullName evidence="1">Uncharacterized protein</fullName>
    </submittedName>
</protein>
<keyword evidence="2" id="KW-1185">Reference proteome</keyword>
<sequence length="100" mass="10609">MVDPKEHPVPVTFPISSWPPSMIATVTSPSTLGRPSSTPSTTMSFLPVTTTTDLVCTASVLATDTADSSASSDPESTPRMDFWIPAAVKISPWLPLMTVM</sequence>
<accession>A0A9P8T4P7</accession>
<proteinExistence type="predicted"/>
<dbReference type="RefSeq" id="XP_046061387.1">
    <property type="nucleotide sequence ID" value="XM_046205443.1"/>
</dbReference>
<dbReference type="Proteomes" id="UP000769157">
    <property type="component" value="Unassembled WGS sequence"/>
</dbReference>
<dbReference type="GeneID" id="70236337"/>
<dbReference type="EMBL" id="JAEUBE010000295">
    <property type="protein sequence ID" value="KAH3666183.1"/>
    <property type="molecule type" value="Genomic_DNA"/>
</dbReference>
<comment type="caution">
    <text evidence="1">The sequence shown here is derived from an EMBL/GenBank/DDBJ whole genome shotgun (WGS) entry which is preliminary data.</text>
</comment>
<reference evidence="1" key="2">
    <citation type="submission" date="2021-01" db="EMBL/GenBank/DDBJ databases">
        <authorList>
            <person name="Schikora-Tamarit M.A."/>
        </authorList>
    </citation>
    <scope>NUCLEOTIDE SEQUENCE</scope>
    <source>
        <strain evidence="1">CBS6075</strain>
    </source>
</reference>
<dbReference type="AlphaFoldDB" id="A0A9P8T4P7"/>
<evidence type="ECO:0000313" key="1">
    <source>
        <dbReference type="EMBL" id="KAH3666183.1"/>
    </source>
</evidence>
<reference evidence="1" key="1">
    <citation type="journal article" date="2021" name="Open Biol.">
        <title>Shared evolutionary footprints suggest mitochondrial oxidative damage underlies multiple complex I losses in fungi.</title>
        <authorList>
            <person name="Schikora-Tamarit M.A."/>
            <person name="Marcet-Houben M."/>
            <person name="Nosek J."/>
            <person name="Gabaldon T."/>
        </authorList>
    </citation>
    <scope>NUCLEOTIDE SEQUENCE</scope>
    <source>
        <strain evidence="1">CBS6075</strain>
    </source>
</reference>
<organism evidence="1 2">
    <name type="scientific">Ogataea philodendri</name>
    <dbReference type="NCBI Taxonomy" id="1378263"/>
    <lineage>
        <taxon>Eukaryota</taxon>
        <taxon>Fungi</taxon>
        <taxon>Dikarya</taxon>
        <taxon>Ascomycota</taxon>
        <taxon>Saccharomycotina</taxon>
        <taxon>Pichiomycetes</taxon>
        <taxon>Pichiales</taxon>
        <taxon>Pichiaceae</taxon>
        <taxon>Ogataea</taxon>
    </lineage>
</organism>